<dbReference type="Proteomes" id="UP000509222">
    <property type="component" value="Chromosome"/>
</dbReference>
<dbReference type="InterPro" id="IPR001375">
    <property type="entry name" value="Peptidase_S9_cat"/>
</dbReference>
<sequence length="643" mass="71354">MSYSATLPYGSWKSPITPDLITQDTVGFLSIAWDGPDLYWLEQRPLEGGRNTVMKRTPDGSTMELTPLPFNVRTRVHEYGGAPFVVHQSHLYFSNFDDNLLYVRKGEKQFHALTSEPDLRYADAAVDASRGRLYWIREDHSQSAISAETAIVAMGLDGSNERIVASGNDFYSNPRVSPDAKQLAYLTWNHPNMPWDETQLWLADLNDDGSLSNARMVAGGPADSILQPVWSPDGVLYFLSDRSNWWNLMRWNGSEVETVCPMEAEFGGPSWIFGRSDYDFLNGTTVLASYSHNGNRRLAKIDLETGESALVDSRFTVFSSIHGNGSEAAFLAASPTDPLRIVQMDANGRMEDVKVSSDLELDPNYLSIPQAIEFPTAHGKTAHGIYYRPKNPDYTAPTSEKPPLIVTVHGGPTSAATSALNLEFQYWTSRGFAVIDVNYGGSTGYGREYRERLKGNWGIVDVEDSANAVKYLVKQGEVDGNRAVIVGGSAGGYTTLASLVFTDVYRAGASYFGISELEVFTTETHKFESRYADGLIGPFPKAKQVYYDRSPINFMDQLSCPIIFLQGLEDKIVPPNQAELMVDALRKKGLPVAYLAFEGEGHGFRIAENIKRSIEAELYFYSQIFGFEPADAIEPVPIENLRP</sequence>
<evidence type="ECO:0000313" key="3">
    <source>
        <dbReference type="Proteomes" id="UP000509222"/>
    </source>
</evidence>
<dbReference type="InterPro" id="IPR050585">
    <property type="entry name" value="Xaa-Pro_dipeptidyl-ppase/CocE"/>
</dbReference>
<dbReference type="Gene3D" id="2.120.10.30">
    <property type="entry name" value="TolB, C-terminal domain"/>
    <property type="match status" value="1"/>
</dbReference>
<feature type="domain" description="Peptidase S9 prolyl oligopeptidase catalytic" evidence="1">
    <location>
        <begin position="421"/>
        <end position="626"/>
    </location>
</feature>
<dbReference type="RefSeq" id="WP_176294553.1">
    <property type="nucleotide sequence ID" value="NZ_CP051177.1"/>
</dbReference>
<dbReference type="GO" id="GO:0008236">
    <property type="term" value="F:serine-type peptidase activity"/>
    <property type="evidence" value="ECO:0007669"/>
    <property type="project" value="InterPro"/>
</dbReference>
<dbReference type="Gene3D" id="3.40.50.1820">
    <property type="entry name" value="alpha/beta hydrolase"/>
    <property type="match status" value="1"/>
</dbReference>
<dbReference type="SUPFAM" id="SSF63825">
    <property type="entry name" value="YWTD domain"/>
    <property type="match status" value="1"/>
</dbReference>
<evidence type="ECO:0000313" key="2">
    <source>
        <dbReference type="EMBL" id="QKX50975.1"/>
    </source>
</evidence>
<accession>A0A7H8QC90</accession>
<protein>
    <submittedName>
        <fullName evidence="2">S9 family peptidase</fullName>
    </submittedName>
</protein>
<dbReference type="PANTHER" id="PTHR43056">
    <property type="entry name" value="PEPTIDASE S9 PROLYL OLIGOPEPTIDASE"/>
    <property type="match status" value="1"/>
</dbReference>
<evidence type="ECO:0000259" key="1">
    <source>
        <dbReference type="Pfam" id="PF00326"/>
    </source>
</evidence>
<keyword evidence="3" id="KW-1185">Reference proteome</keyword>
<dbReference type="Pfam" id="PF00326">
    <property type="entry name" value="Peptidase_S9"/>
    <property type="match status" value="1"/>
</dbReference>
<dbReference type="SUPFAM" id="SSF82171">
    <property type="entry name" value="DPP6 N-terminal domain-like"/>
    <property type="match status" value="1"/>
</dbReference>
<dbReference type="Pfam" id="PF07676">
    <property type="entry name" value="PD40"/>
    <property type="match status" value="1"/>
</dbReference>
<dbReference type="EMBL" id="CP051177">
    <property type="protein sequence ID" value="QKX50975.1"/>
    <property type="molecule type" value="Genomic_DNA"/>
</dbReference>
<gene>
    <name evidence="2" type="ORF">HF394_10475</name>
</gene>
<name>A0A7H8QC90_9BACL</name>
<dbReference type="InterPro" id="IPR011042">
    <property type="entry name" value="6-blade_b-propeller_TolB-like"/>
</dbReference>
<dbReference type="GO" id="GO:0006508">
    <property type="term" value="P:proteolysis"/>
    <property type="evidence" value="ECO:0007669"/>
    <property type="project" value="InterPro"/>
</dbReference>
<dbReference type="SUPFAM" id="SSF53474">
    <property type="entry name" value="alpha/beta-Hydrolases"/>
    <property type="match status" value="1"/>
</dbReference>
<organism evidence="2 3">
    <name type="scientific">Planococcus glaciei</name>
    <dbReference type="NCBI Taxonomy" id="459472"/>
    <lineage>
        <taxon>Bacteria</taxon>
        <taxon>Bacillati</taxon>
        <taxon>Bacillota</taxon>
        <taxon>Bacilli</taxon>
        <taxon>Bacillales</taxon>
        <taxon>Caryophanaceae</taxon>
        <taxon>Planococcus</taxon>
    </lineage>
</organism>
<proteinExistence type="predicted"/>
<dbReference type="InterPro" id="IPR029058">
    <property type="entry name" value="AB_hydrolase_fold"/>
</dbReference>
<reference evidence="3" key="1">
    <citation type="submission" date="2020-06" db="EMBL/GenBank/DDBJ databases">
        <title>Isolation of Planomicrobium glaciei.</title>
        <authorList>
            <person name="Malisova L."/>
            <person name="Safrankova R."/>
            <person name="Jakubu V."/>
            <person name="Spanelova P."/>
        </authorList>
    </citation>
    <scope>NUCLEOTIDE SEQUENCE [LARGE SCALE GENOMIC DNA]</scope>
    <source>
        <strain evidence="3">NRL-ATB46093</strain>
    </source>
</reference>
<dbReference type="PANTHER" id="PTHR43056:SF5">
    <property type="entry name" value="PEPTIDASE S9 PROLYL OLIGOPEPTIDASE CATALYTIC DOMAIN-CONTAINING PROTEIN"/>
    <property type="match status" value="1"/>
</dbReference>
<dbReference type="InterPro" id="IPR011659">
    <property type="entry name" value="WD40"/>
</dbReference>
<dbReference type="AlphaFoldDB" id="A0A7H8QC90"/>